<dbReference type="Proteomes" id="UP001596220">
    <property type="component" value="Unassembled WGS sequence"/>
</dbReference>
<accession>A0ABW1NWR4</accession>
<dbReference type="PANTHER" id="PTHR30390:SF8">
    <property type="entry name" value="SUGAR ISOMERASE (SIS)"/>
    <property type="match status" value="1"/>
</dbReference>
<evidence type="ECO:0000313" key="3">
    <source>
        <dbReference type="Proteomes" id="UP001596220"/>
    </source>
</evidence>
<dbReference type="Gene3D" id="3.40.50.10490">
    <property type="entry name" value="Glucose-6-phosphate isomerase like protein, domain 1"/>
    <property type="match status" value="1"/>
</dbReference>
<reference evidence="3" key="1">
    <citation type="journal article" date="2019" name="Int. J. Syst. Evol. Microbiol.">
        <title>The Global Catalogue of Microorganisms (GCM) 10K type strain sequencing project: providing services to taxonomists for standard genome sequencing and annotation.</title>
        <authorList>
            <consortium name="The Broad Institute Genomics Platform"/>
            <consortium name="The Broad Institute Genome Sequencing Center for Infectious Disease"/>
            <person name="Wu L."/>
            <person name="Ma J."/>
        </authorList>
    </citation>
    <scope>NUCLEOTIDE SEQUENCE [LARGE SCALE GENOMIC DNA]</scope>
    <source>
        <strain evidence="3">CGMCC 4.7246</strain>
    </source>
</reference>
<keyword evidence="3" id="KW-1185">Reference proteome</keyword>
<comment type="caution">
    <text evidence="2">The sequence shown here is derived from an EMBL/GenBank/DDBJ whole genome shotgun (WGS) entry which is preliminary data.</text>
</comment>
<name>A0ABW1NWR4_9PSEU</name>
<proteinExistence type="predicted"/>
<dbReference type="RefSeq" id="WP_380631666.1">
    <property type="nucleotide sequence ID" value="NZ_JBHSQO010000001.1"/>
</dbReference>
<organism evidence="2 3">
    <name type="scientific">Saccharothrix lopnurensis</name>
    <dbReference type="NCBI Taxonomy" id="1670621"/>
    <lineage>
        <taxon>Bacteria</taxon>
        <taxon>Bacillati</taxon>
        <taxon>Actinomycetota</taxon>
        <taxon>Actinomycetes</taxon>
        <taxon>Pseudonocardiales</taxon>
        <taxon>Pseudonocardiaceae</taxon>
        <taxon>Saccharothrix</taxon>
    </lineage>
</organism>
<dbReference type="PANTHER" id="PTHR30390">
    <property type="entry name" value="SEDOHEPTULOSE 7-PHOSPHATE ISOMERASE / DNAA INITIATOR-ASSOCIATING FACTOR FOR REPLICATION INITIATION"/>
    <property type="match status" value="1"/>
</dbReference>
<dbReference type="InterPro" id="IPR001347">
    <property type="entry name" value="SIS_dom"/>
</dbReference>
<dbReference type="EMBL" id="JBHSQO010000001">
    <property type="protein sequence ID" value="MFC6087763.1"/>
    <property type="molecule type" value="Genomic_DNA"/>
</dbReference>
<dbReference type="SUPFAM" id="SSF53697">
    <property type="entry name" value="SIS domain"/>
    <property type="match status" value="1"/>
</dbReference>
<feature type="domain" description="SIS" evidence="1">
    <location>
        <begin position="33"/>
        <end position="212"/>
    </location>
</feature>
<evidence type="ECO:0000259" key="1">
    <source>
        <dbReference type="PROSITE" id="PS51464"/>
    </source>
</evidence>
<evidence type="ECO:0000313" key="2">
    <source>
        <dbReference type="EMBL" id="MFC6087763.1"/>
    </source>
</evidence>
<dbReference type="InterPro" id="IPR046348">
    <property type="entry name" value="SIS_dom_sf"/>
</dbReference>
<dbReference type="InterPro" id="IPR050099">
    <property type="entry name" value="SIS_GmhA/DiaA_subfam"/>
</dbReference>
<sequence>MSSAELIRLYLEEQREVMARFPVDDLDRAAELLFETHRAGGTVYGMANGGNAGTVDHFLCDFKHHPFVSEDKTRPLPASVPRLRFVNLCGSPAELTGLSNDLGPEEVFAGALAPFVGPDDLVLAFSGSGNSANVVRALEVARAAGARTVAMTKGDGGKCRALADVCVVVPGTSTFPGQTGGNDNNFHFEDMVLSINHILVGLLKARVAGSLA</sequence>
<dbReference type="Pfam" id="PF01380">
    <property type="entry name" value="SIS"/>
    <property type="match status" value="1"/>
</dbReference>
<dbReference type="CDD" id="cd05006">
    <property type="entry name" value="SIS_GmhA"/>
    <property type="match status" value="1"/>
</dbReference>
<dbReference type="PROSITE" id="PS51464">
    <property type="entry name" value="SIS"/>
    <property type="match status" value="1"/>
</dbReference>
<protein>
    <submittedName>
        <fullName evidence="2">SIS domain-containing protein</fullName>
    </submittedName>
</protein>
<gene>
    <name evidence="2" type="ORF">ACFP3R_00590</name>
</gene>
<dbReference type="InterPro" id="IPR035461">
    <property type="entry name" value="GmhA/DiaA"/>
</dbReference>